<keyword evidence="2" id="KW-1185">Reference proteome</keyword>
<protein>
    <submittedName>
        <fullName evidence="1">Uncharacterized protein</fullName>
    </submittedName>
</protein>
<proteinExistence type="predicted"/>
<gene>
    <name evidence="1" type="ORF">Q5H94_16265</name>
</gene>
<reference evidence="1" key="1">
    <citation type="submission" date="2023-07" db="EMBL/GenBank/DDBJ databases">
        <authorList>
            <person name="Kim M.K."/>
        </authorList>
    </citation>
    <scope>NUCLEOTIDE SEQUENCE</scope>
    <source>
        <strain evidence="1">CA1-15</strain>
    </source>
</reference>
<evidence type="ECO:0000313" key="2">
    <source>
        <dbReference type="Proteomes" id="UP001176468"/>
    </source>
</evidence>
<dbReference type="RefSeq" id="WP_304562346.1">
    <property type="nucleotide sequence ID" value="NZ_JAUQSZ010000012.1"/>
</dbReference>
<comment type="caution">
    <text evidence="1">The sequence shown here is derived from an EMBL/GenBank/DDBJ whole genome shotgun (WGS) entry which is preliminary data.</text>
</comment>
<dbReference type="EMBL" id="JAUQSZ010000012">
    <property type="protein sequence ID" value="MDO7843889.1"/>
    <property type="molecule type" value="Genomic_DNA"/>
</dbReference>
<name>A0ABT9A3H8_9SPHN</name>
<dbReference type="Proteomes" id="UP001176468">
    <property type="component" value="Unassembled WGS sequence"/>
</dbReference>
<accession>A0ABT9A3H8</accession>
<evidence type="ECO:0000313" key="1">
    <source>
        <dbReference type="EMBL" id="MDO7843889.1"/>
    </source>
</evidence>
<sequence length="145" mass="15589">MILAGLALLAAAPAPGAITISYGLWGAITTIRIAPDGILTVRRTGPQAENRRIETGPTGYRRIAALVEPAHKWNGTDMPCDVRAQGRTPALIRWEADRTSVHVPLNCMSGPADHEIELVRAAIDEIKTWAHDAPTNPASPARNED</sequence>
<organism evidence="1 2">
    <name type="scientific">Sphingomonas immobilis</name>
    <dbReference type="NCBI Taxonomy" id="3063997"/>
    <lineage>
        <taxon>Bacteria</taxon>
        <taxon>Pseudomonadati</taxon>
        <taxon>Pseudomonadota</taxon>
        <taxon>Alphaproteobacteria</taxon>
        <taxon>Sphingomonadales</taxon>
        <taxon>Sphingomonadaceae</taxon>
        <taxon>Sphingomonas</taxon>
    </lineage>
</organism>